<proteinExistence type="predicted"/>
<evidence type="ECO:0000313" key="1">
    <source>
        <dbReference type="EMBL" id="CAG7718701.1"/>
    </source>
</evidence>
<evidence type="ECO:0000313" key="2">
    <source>
        <dbReference type="Proteomes" id="UP000708208"/>
    </source>
</evidence>
<protein>
    <submittedName>
        <fullName evidence="1">Uncharacterized protein</fullName>
    </submittedName>
</protein>
<comment type="caution">
    <text evidence="1">The sequence shown here is derived from an EMBL/GenBank/DDBJ whole genome shotgun (WGS) entry which is preliminary data.</text>
</comment>
<dbReference type="EMBL" id="CAJVCH010055346">
    <property type="protein sequence ID" value="CAG7718701.1"/>
    <property type="molecule type" value="Genomic_DNA"/>
</dbReference>
<name>A0A8J2JDY0_9HEXA</name>
<dbReference type="AlphaFoldDB" id="A0A8J2JDY0"/>
<reference evidence="1" key="1">
    <citation type="submission" date="2021-06" db="EMBL/GenBank/DDBJ databases">
        <authorList>
            <person name="Hodson N. C."/>
            <person name="Mongue J. A."/>
            <person name="Jaron S. K."/>
        </authorList>
    </citation>
    <scope>NUCLEOTIDE SEQUENCE</scope>
</reference>
<accession>A0A8J2JDY0</accession>
<keyword evidence="2" id="KW-1185">Reference proteome</keyword>
<organism evidence="1 2">
    <name type="scientific">Allacma fusca</name>
    <dbReference type="NCBI Taxonomy" id="39272"/>
    <lineage>
        <taxon>Eukaryota</taxon>
        <taxon>Metazoa</taxon>
        <taxon>Ecdysozoa</taxon>
        <taxon>Arthropoda</taxon>
        <taxon>Hexapoda</taxon>
        <taxon>Collembola</taxon>
        <taxon>Symphypleona</taxon>
        <taxon>Sminthuridae</taxon>
        <taxon>Allacma</taxon>
    </lineage>
</organism>
<sequence>MNFAHLKIRQMFPLESHGRPVECDEEIKTWLRAEVGKGRQPIRAERVGGVGTGFSKIVLPGWGSAPKSFSRATDLRLALQIFLSSRTPRL</sequence>
<dbReference type="Proteomes" id="UP000708208">
    <property type="component" value="Unassembled WGS sequence"/>
</dbReference>
<gene>
    <name evidence="1" type="ORF">AFUS01_LOCUS8073</name>
</gene>